<evidence type="ECO:0000256" key="5">
    <source>
        <dbReference type="SAM" id="SignalP"/>
    </source>
</evidence>
<dbReference type="GO" id="GO:0005634">
    <property type="term" value="C:nucleus"/>
    <property type="evidence" value="ECO:0007669"/>
    <property type="project" value="UniProtKB-SubCell"/>
</dbReference>
<keyword evidence="8" id="KW-1185">Reference proteome</keyword>
<reference evidence="7" key="1">
    <citation type="journal article" date="2023" name="IMA Fungus">
        <title>Comparative genomic study of the Penicillium genus elucidates a diverse pangenome and 15 lateral gene transfer events.</title>
        <authorList>
            <person name="Petersen C."/>
            <person name="Sorensen T."/>
            <person name="Nielsen M.R."/>
            <person name="Sondergaard T.E."/>
            <person name="Sorensen J.L."/>
            <person name="Fitzpatrick D.A."/>
            <person name="Frisvad J.C."/>
            <person name="Nielsen K.L."/>
        </authorList>
    </citation>
    <scope>NUCLEOTIDE SEQUENCE</scope>
    <source>
        <strain evidence="7">IBT 17514</strain>
    </source>
</reference>
<dbReference type="PANTHER" id="PTHR31001:SF45">
    <property type="entry name" value="ZN(II)2CYS6 TRANSCRIPTION FACTOR (EUROFUNG)"/>
    <property type="match status" value="1"/>
</dbReference>
<comment type="caution">
    <text evidence="7">The sequence shown here is derived from an EMBL/GenBank/DDBJ whole genome shotgun (WGS) entry which is preliminary data.</text>
</comment>
<reference evidence="7" key="2">
    <citation type="submission" date="2023-01" db="EMBL/GenBank/DDBJ databases">
        <authorList>
            <person name="Petersen C."/>
        </authorList>
    </citation>
    <scope>NUCLEOTIDE SEQUENCE</scope>
    <source>
        <strain evidence="7">IBT 17514</strain>
    </source>
</reference>
<organism evidence="7 8">
    <name type="scientific">Penicillium malachiteum</name>
    <dbReference type="NCBI Taxonomy" id="1324776"/>
    <lineage>
        <taxon>Eukaryota</taxon>
        <taxon>Fungi</taxon>
        <taxon>Dikarya</taxon>
        <taxon>Ascomycota</taxon>
        <taxon>Pezizomycotina</taxon>
        <taxon>Eurotiomycetes</taxon>
        <taxon>Eurotiomycetidae</taxon>
        <taxon>Eurotiales</taxon>
        <taxon>Aspergillaceae</taxon>
        <taxon>Penicillium</taxon>
    </lineage>
</organism>
<evidence type="ECO:0000256" key="3">
    <source>
        <dbReference type="ARBA" id="ARBA00023163"/>
    </source>
</evidence>
<name>A0AAD6HSZ9_9EURO</name>
<keyword evidence="5" id="KW-0732">Signal</keyword>
<accession>A0AAD6HSZ9</accession>
<dbReference type="Pfam" id="PF04082">
    <property type="entry name" value="Fungal_trans"/>
    <property type="match status" value="1"/>
</dbReference>
<keyword evidence="3" id="KW-0804">Transcription</keyword>
<evidence type="ECO:0000313" key="8">
    <source>
        <dbReference type="Proteomes" id="UP001215712"/>
    </source>
</evidence>
<dbReference type="GO" id="GO:0003677">
    <property type="term" value="F:DNA binding"/>
    <property type="evidence" value="ECO:0007669"/>
    <property type="project" value="InterPro"/>
</dbReference>
<evidence type="ECO:0000313" key="7">
    <source>
        <dbReference type="EMBL" id="KAJ5734258.1"/>
    </source>
</evidence>
<dbReference type="CDD" id="cd12148">
    <property type="entry name" value="fungal_TF_MHR"/>
    <property type="match status" value="1"/>
</dbReference>
<evidence type="ECO:0000256" key="1">
    <source>
        <dbReference type="ARBA" id="ARBA00004123"/>
    </source>
</evidence>
<dbReference type="GO" id="GO:0006351">
    <property type="term" value="P:DNA-templated transcription"/>
    <property type="evidence" value="ECO:0007669"/>
    <property type="project" value="InterPro"/>
</dbReference>
<evidence type="ECO:0000256" key="2">
    <source>
        <dbReference type="ARBA" id="ARBA00023015"/>
    </source>
</evidence>
<keyword evidence="4" id="KW-0539">Nucleus</keyword>
<gene>
    <name evidence="7" type="ORF">N7493_003044</name>
</gene>
<dbReference type="InterPro" id="IPR050613">
    <property type="entry name" value="Sec_Metabolite_Reg"/>
</dbReference>
<comment type="subcellular location">
    <subcellularLocation>
        <location evidence="1">Nucleus</location>
    </subcellularLocation>
</comment>
<dbReference type="Proteomes" id="UP001215712">
    <property type="component" value="Unassembled WGS sequence"/>
</dbReference>
<dbReference type="PANTHER" id="PTHR31001">
    <property type="entry name" value="UNCHARACTERIZED TRANSCRIPTIONAL REGULATORY PROTEIN"/>
    <property type="match status" value="1"/>
</dbReference>
<keyword evidence="2" id="KW-0805">Transcription regulation</keyword>
<dbReference type="EMBL" id="JAQJAN010000003">
    <property type="protein sequence ID" value="KAJ5734258.1"/>
    <property type="molecule type" value="Genomic_DNA"/>
</dbReference>
<protein>
    <recommendedName>
        <fullName evidence="6">Xylanolytic transcriptional activator regulatory domain-containing protein</fullName>
    </recommendedName>
</protein>
<evidence type="ECO:0000256" key="4">
    <source>
        <dbReference type="ARBA" id="ARBA00023242"/>
    </source>
</evidence>
<feature type="signal peptide" evidence="5">
    <location>
        <begin position="1"/>
        <end position="20"/>
    </location>
</feature>
<dbReference type="InterPro" id="IPR007219">
    <property type="entry name" value="XnlR_reg_dom"/>
</dbReference>
<proteinExistence type="predicted"/>
<dbReference type="AlphaFoldDB" id="A0AAD6HSZ9"/>
<sequence>MTPTMIRLLILLKLQYSLQPNTNPRSLSSVLGIALQLAQRMGIHSESFLASCSVFEAEMRRRLWWSLTLFDARVGELSGLKTSSLNPTWDCKTPMNVNDSDLWVEMKEPPLVQAKATESTFIVMRAQIADFVRNSSFHLEFLNPTFKKIAKKLPNGGDVATFEKMMEEEFFKFCDEENPLHFMTIWAGRAHISKCYLLEAYAKYIDSSTPPTQAESDALVARAFHMLDSDTKIINSPRTAGFFWAVRAYFPFPAYFHIIHDLKKRPISSHSDKAWEVMNANYEARFTCSEGYEYPLFVIFSNVILQAWEALEEAIKRSGEPLAPPKIVVTLKQRLLEMTPNTPALGNDQSEDSLNTLLDQPPMPMPMEFGMGLGNDGFFSGITGQGGVSGLDPRLFTNIHPPLTSDMNHLNWMSMVWGMREGRGW</sequence>
<feature type="domain" description="Xylanolytic transcriptional activator regulatory" evidence="6">
    <location>
        <begin position="27"/>
        <end position="102"/>
    </location>
</feature>
<dbReference type="SMART" id="SM00906">
    <property type="entry name" value="Fungal_trans"/>
    <property type="match status" value="1"/>
</dbReference>
<dbReference type="GO" id="GO:0008270">
    <property type="term" value="F:zinc ion binding"/>
    <property type="evidence" value="ECO:0007669"/>
    <property type="project" value="InterPro"/>
</dbReference>
<evidence type="ECO:0000259" key="6">
    <source>
        <dbReference type="SMART" id="SM00906"/>
    </source>
</evidence>
<feature type="chain" id="PRO_5041956443" description="Xylanolytic transcriptional activator regulatory domain-containing protein" evidence="5">
    <location>
        <begin position="21"/>
        <end position="425"/>
    </location>
</feature>